<dbReference type="EMBL" id="QGQD01000064">
    <property type="protein sequence ID" value="TLC99847.1"/>
    <property type="molecule type" value="Genomic_DNA"/>
</dbReference>
<dbReference type="InterPro" id="IPR011951">
    <property type="entry name" value="HAD-SF_hydro_IA_YjjG/PynA"/>
</dbReference>
<comment type="caution">
    <text evidence="1">The sequence shown here is derived from an EMBL/GenBank/DDBJ whole genome shotgun (WGS) entry which is preliminary data.</text>
</comment>
<organism evidence="1 2">
    <name type="scientific">Robinsoniella peoriensis</name>
    <dbReference type="NCBI Taxonomy" id="180332"/>
    <lineage>
        <taxon>Bacteria</taxon>
        <taxon>Bacillati</taxon>
        <taxon>Bacillota</taxon>
        <taxon>Clostridia</taxon>
        <taxon>Lachnospirales</taxon>
        <taxon>Lachnospiraceae</taxon>
        <taxon>Robinsoniella</taxon>
    </lineage>
</organism>
<dbReference type="NCBIfam" id="TIGR01549">
    <property type="entry name" value="HAD-SF-IA-v1"/>
    <property type="match status" value="1"/>
</dbReference>
<dbReference type="InterPro" id="IPR006439">
    <property type="entry name" value="HAD-SF_hydro_IA"/>
</dbReference>
<accession>A0A4V6HRP6</accession>
<dbReference type="SUPFAM" id="SSF56784">
    <property type="entry name" value="HAD-like"/>
    <property type="match status" value="1"/>
</dbReference>
<dbReference type="Gene3D" id="3.40.50.1000">
    <property type="entry name" value="HAD superfamily/HAD-like"/>
    <property type="match status" value="1"/>
</dbReference>
<dbReference type="SFLD" id="SFLDG01129">
    <property type="entry name" value="C1.5:_HAD__Beta-PGM__Phosphata"/>
    <property type="match status" value="1"/>
</dbReference>
<proteinExistence type="predicted"/>
<dbReference type="RefSeq" id="WP_138003033.1">
    <property type="nucleotide sequence ID" value="NZ_QGQD01000064.1"/>
</dbReference>
<reference evidence="1 2" key="1">
    <citation type="journal article" date="2019" name="Anaerobe">
        <title>Detection of Robinsoniella peoriensis in multiple bone samples of a trauma patient.</title>
        <authorList>
            <person name="Schrottner P."/>
            <person name="Hartwich K."/>
            <person name="Bunk B."/>
            <person name="Schober I."/>
            <person name="Helbig S."/>
            <person name="Rudolph W.W."/>
            <person name="Gunzer F."/>
        </authorList>
    </citation>
    <scope>NUCLEOTIDE SEQUENCE [LARGE SCALE GENOMIC DNA]</scope>
    <source>
        <strain evidence="1 2">DSM 106044</strain>
    </source>
</reference>
<gene>
    <name evidence="1" type="primary">yfnB</name>
    <name evidence="1" type="ORF">DSM106044_03314</name>
</gene>
<dbReference type="Pfam" id="PF13419">
    <property type="entry name" value="HAD_2"/>
    <property type="match status" value="1"/>
</dbReference>
<dbReference type="InterPro" id="IPR052550">
    <property type="entry name" value="Pyrimidine_5'-ntase_YjjG"/>
</dbReference>
<dbReference type="InterPro" id="IPR023214">
    <property type="entry name" value="HAD_sf"/>
</dbReference>
<keyword evidence="2" id="KW-1185">Reference proteome</keyword>
<dbReference type="STRING" id="180332.GCA_000797495_04636"/>
<evidence type="ECO:0000313" key="1">
    <source>
        <dbReference type="EMBL" id="TLC99847.1"/>
    </source>
</evidence>
<sequence>MHYQDLLFDLDETLFDFKACEQRALHVIFERYNIEFTKELMECYSRINHHMWHEYEFGNVTREEVLDKRFRLTFQELGIKGIADSFEEEYQDELANGAMMKEGALEAVKHLSENHRLYVVSNGVATTQYARLHASGLYPFFEAYFISEEVGYQKPQIEFMEYVKAHIPGFDQSAALLIGDSEASDIQGAVNLGIHSCIIGGKSALATYEISRLDELFDFVD</sequence>
<keyword evidence="1" id="KW-0378">Hydrolase</keyword>
<dbReference type="Gene3D" id="1.10.150.240">
    <property type="entry name" value="Putative phosphatase, domain 2"/>
    <property type="match status" value="1"/>
</dbReference>
<dbReference type="PANTHER" id="PTHR47478">
    <property type="match status" value="1"/>
</dbReference>
<dbReference type="NCBIfam" id="TIGR02254">
    <property type="entry name" value="YjjG_YfnB"/>
    <property type="match status" value="1"/>
</dbReference>
<dbReference type="InterPro" id="IPR036412">
    <property type="entry name" value="HAD-like_sf"/>
</dbReference>
<dbReference type="AlphaFoldDB" id="A0A4V6HRP6"/>
<evidence type="ECO:0000313" key="2">
    <source>
        <dbReference type="Proteomes" id="UP000306509"/>
    </source>
</evidence>
<dbReference type="EC" id="3.-.-.-" evidence="1"/>
<dbReference type="PANTHER" id="PTHR47478:SF1">
    <property type="entry name" value="PYRIMIDINE 5'-NUCLEOTIDASE YJJG"/>
    <property type="match status" value="1"/>
</dbReference>
<dbReference type="InterPro" id="IPR023198">
    <property type="entry name" value="PGP-like_dom2"/>
</dbReference>
<dbReference type="Proteomes" id="UP000306509">
    <property type="component" value="Unassembled WGS sequence"/>
</dbReference>
<dbReference type="InterPro" id="IPR041492">
    <property type="entry name" value="HAD_2"/>
</dbReference>
<name>A0A4V6HRP6_9FIRM</name>
<protein>
    <submittedName>
        <fullName evidence="1">Putative HAD-hydrolase YfnB</fullName>
        <ecNumber evidence="1">3.-.-.-</ecNumber>
    </submittedName>
</protein>
<dbReference type="GO" id="GO:0008253">
    <property type="term" value="F:5'-nucleotidase activity"/>
    <property type="evidence" value="ECO:0007669"/>
    <property type="project" value="InterPro"/>
</dbReference>
<dbReference type="SFLD" id="SFLDS00003">
    <property type="entry name" value="Haloacid_Dehalogenase"/>
    <property type="match status" value="1"/>
</dbReference>